<keyword evidence="4" id="KW-0677">Repeat</keyword>
<dbReference type="InterPro" id="IPR027417">
    <property type="entry name" value="P-loop_NTPase"/>
</dbReference>
<comment type="caution">
    <text evidence="8">The sequence shown here is derived from an EMBL/GenBank/DDBJ whole genome shotgun (WGS) entry which is preliminary data.</text>
</comment>
<dbReference type="InterPro" id="IPR003593">
    <property type="entry name" value="AAA+_ATPase"/>
</dbReference>
<dbReference type="RefSeq" id="WP_171558699.1">
    <property type="nucleotide sequence ID" value="NZ_JABFCS010000001.1"/>
</dbReference>
<evidence type="ECO:0000256" key="5">
    <source>
        <dbReference type="ARBA" id="ARBA00022777"/>
    </source>
</evidence>
<evidence type="ECO:0000256" key="6">
    <source>
        <dbReference type="ARBA" id="ARBA00022801"/>
    </source>
</evidence>
<evidence type="ECO:0000256" key="3">
    <source>
        <dbReference type="ARBA" id="ARBA00022679"/>
    </source>
</evidence>
<dbReference type="EC" id="2.7.11.1" evidence="1"/>
<evidence type="ECO:0000313" key="8">
    <source>
        <dbReference type="EMBL" id="NNU43463.1"/>
    </source>
</evidence>
<reference evidence="8 9" key="2">
    <citation type="submission" date="2020-06" db="EMBL/GenBank/DDBJ databases">
        <title>Ramlibacter rhizophilus sp. nov., isolated from rhizosphere soil of national flower Mugunghwa from South Korea.</title>
        <authorList>
            <person name="Zheng-Fei Y."/>
            <person name="Huan T."/>
        </authorList>
    </citation>
    <scope>NUCLEOTIDE SEQUENCE [LARGE SCALE GENOMIC DNA]</scope>
    <source>
        <strain evidence="8 9">B156</strain>
    </source>
</reference>
<gene>
    <name evidence="8" type="ORF">HK415_10280</name>
</gene>
<dbReference type="GO" id="GO:0016787">
    <property type="term" value="F:hydrolase activity"/>
    <property type="evidence" value="ECO:0007669"/>
    <property type="project" value="UniProtKB-KW"/>
</dbReference>
<protein>
    <recommendedName>
        <fullName evidence="1">non-specific serine/threonine protein kinase</fullName>
        <ecNumber evidence="1">2.7.11.1</ecNumber>
    </recommendedName>
</protein>
<evidence type="ECO:0000256" key="2">
    <source>
        <dbReference type="ARBA" id="ARBA00022553"/>
    </source>
</evidence>
<feature type="domain" description="KaiC" evidence="7">
    <location>
        <begin position="7"/>
        <end position="248"/>
    </location>
</feature>
<keyword evidence="3" id="KW-0808">Transferase</keyword>
<feature type="domain" description="KaiC" evidence="7">
    <location>
        <begin position="250"/>
        <end position="483"/>
    </location>
</feature>
<keyword evidence="6" id="KW-0378">Hydrolase</keyword>
<dbReference type="PANTHER" id="PTHR42926:SF1">
    <property type="entry name" value="CIRCADIAN CLOCK OSCILLATOR PROTEIN KAIC 1"/>
    <property type="match status" value="1"/>
</dbReference>
<evidence type="ECO:0000313" key="9">
    <source>
        <dbReference type="Proteomes" id="UP000552954"/>
    </source>
</evidence>
<dbReference type="SMART" id="SM00382">
    <property type="entry name" value="AAA"/>
    <property type="match status" value="2"/>
</dbReference>
<dbReference type="EMBL" id="JABFCS010000001">
    <property type="protein sequence ID" value="NNU43463.1"/>
    <property type="molecule type" value="Genomic_DNA"/>
</dbReference>
<proteinExistence type="predicted"/>
<reference evidence="8 9" key="1">
    <citation type="submission" date="2020-05" db="EMBL/GenBank/DDBJ databases">
        <authorList>
            <person name="Khan S.A."/>
            <person name="Jeon C.O."/>
            <person name="Chun B.H."/>
        </authorList>
    </citation>
    <scope>NUCLEOTIDE SEQUENCE [LARGE SCALE GENOMIC DNA]</scope>
    <source>
        <strain evidence="8 9">B156</strain>
    </source>
</reference>
<dbReference type="PANTHER" id="PTHR42926">
    <property type="match status" value="1"/>
</dbReference>
<dbReference type="Gene3D" id="3.40.50.300">
    <property type="entry name" value="P-loop containing nucleotide triphosphate hydrolases"/>
    <property type="match status" value="2"/>
</dbReference>
<evidence type="ECO:0000256" key="1">
    <source>
        <dbReference type="ARBA" id="ARBA00012513"/>
    </source>
</evidence>
<keyword evidence="5" id="KW-0418">Kinase</keyword>
<keyword evidence="2" id="KW-0597">Phosphoprotein</keyword>
<dbReference type="PROSITE" id="PS51146">
    <property type="entry name" value="KAIC"/>
    <property type="match status" value="2"/>
</dbReference>
<dbReference type="InterPro" id="IPR010624">
    <property type="entry name" value="KaiC_dom"/>
</dbReference>
<dbReference type="GO" id="GO:0004674">
    <property type="term" value="F:protein serine/threonine kinase activity"/>
    <property type="evidence" value="ECO:0007669"/>
    <property type="project" value="UniProtKB-EC"/>
</dbReference>
<dbReference type="GO" id="GO:0005524">
    <property type="term" value="F:ATP binding"/>
    <property type="evidence" value="ECO:0007669"/>
    <property type="project" value="InterPro"/>
</dbReference>
<dbReference type="InterPro" id="IPR014774">
    <property type="entry name" value="KaiC-like_dom"/>
</dbReference>
<dbReference type="InterPro" id="IPR030665">
    <property type="entry name" value="KaiC"/>
</dbReference>
<accession>A0A849KHA8</accession>
<dbReference type="PIRSF" id="PIRSF039117">
    <property type="entry name" value="KaiC"/>
    <property type="match status" value="1"/>
</dbReference>
<dbReference type="SUPFAM" id="SSF52540">
    <property type="entry name" value="P-loop containing nucleoside triphosphate hydrolases"/>
    <property type="match status" value="2"/>
</dbReference>
<organism evidence="8 9">
    <name type="scientific">Ramlibacter montanisoli</name>
    <dbReference type="NCBI Taxonomy" id="2732512"/>
    <lineage>
        <taxon>Bacteria</taxon>
        <taxon>Pseudomonadati</taxon>
        <taxon>Pseudomonadota</taxon>
        <taxon>Betaproteobacteria</taxon>
        <taxon>Burkholderiales</taxon>
        <taxon>Comamonadaceae</taxon>
        <taxon>Ramlibacter</taxon>
    </lineage>
</organism>
<sequence length="496" mass="54356">METIDGGAEPTGVAGLDQILRGGLPGGHMYLLEGASGAGKTTLGLQFLMEGLRRGQRVLWCTLAETEKQLRAIARSHDWDLQGLDILNIAHDLRASGMLDDEYTFFSPGDVELQDVMRSVADRVRRLRPARIVFDPFSDVELLARDPLRFRRQLMQFRELFAETGTTALLIQEHALERSREPSGEGLMHGIIALYQTAPAYGKPRRRLRVHKLRGLDYREGFHDVALRSGGLVVYPRLTAEEHQLPEEGGLMRSGSVELDAMLGGGLDRGASLLVVGPSGAGKSTLCTQFALERARHGERAVIFLFDETARAFLRRADGLAMPLRERIAQGLVNLVQVNPAEFSPGEFAHRVRHAVEETGACLLAIDSLNGYMSGMPDEKHLAMHMHELLSYLALRNVATLLTLNQSGALGESGSEAGDITHMTDATLLLRYFEDGGAVRRAAAVLKRRCGPHEEAIRDMRIAKGGVFFGAALQSLQGILTGQPDRVDASSPPEQE</sequence>
<evidence type="ECO:0000256" key="4">
    <source>
        <dbReference type="ARBA" id="ARBA00022737"/>
    </source>
</evidence>
<dbReference type="AlphaFoldDB" id="A0A849KHA8"/>
<evidence type="ECO:0000259" key="7">
    <source>
        <dbReference type="PROSITE" id="PS51146"/>
    </source>
</evidence>
<dbReference type="Proteomes" id="UP000552954">
    <property type="component" value="Unassembled WGS sequence"/>
</dbReference>
<dbReference type="InterPro" id="IPR051347">
    <property type="entry name" value="Circadian_clock_KaiC-rel"/>
</dbReference>
<keyword evidence="9" id="KW-1185">Reference proteome</keyword>
<dbReference type="Pfam" id="PF06745">
    <property type="entry name" value="ATPase"/>
    <property type="match status" value="2"/>
</dbReference>
<name>A0A849KHA8_9BURK</name>